<dbReference type="STRING" id="1245769.A0A0C7MPB1"/>
<reference evidence="3 4" key="1">
    <citation type="submission" date="2014-12" db="EMBL/GenBank/DDBJ databases">
        <authorList>
            <person name="Neuveglise Cecile"/>
        </authorList>
    </citation>
    <scope>NUCLEOTIDE SEQUENCE [LARGE SCALE GENOMIC DNA]</scope>
    <source>
        <strain evidence="3 4">CBS 12615</strain>
    </source>
</reference>
<feature type="compositionally biased region" description="Polar residues" evidence="1">
    <location>
        <begin position="1301"/>
        <end position="1312"/>
    </location>
</feature>
<protein>
    <submittedName>
        <fullName evidence="3">LALA0S03e09560g1_1</fullName>
    </submittedName>
</protein>
<dbReference type="Pfam" id="PF12015">
    <property type="entry name" value="Bud3_N"/>
    <property type="match status" value="1"/>
</dbReference>
<evidence type="ECO:0000256" key="1">
    <source>
        <dbReference type="SAM" id="MobiDB-lite"/>
    </source>
</evidence>
<dbReference type="GO" id="GO:0000142">
    <property type="term" value="C:cellular bud neck contractile ring"/>
    <property type="evidence" value="ECO:0007669"/>
    <property type="project" value="EnsemblFungi"/>
</dbReference>
<proteinExistence type="predicted"/>
<dbReference type="HOGENOM" id="CLU_001458_0_0_1"/>
<feature type="compositionally biased region" description="Low complexity" evidence="1">
    <location>
        <begin position="1267"/>
        <end position="1276"/>
    </location>
</feature>
<sequence>MEEVLRIVEPQKASYNSTKEQLPRKCVELHQNLFVDSVPESKNWVKDVFPNAAIYRGFDELLWGYFIIAVYKSSTSSKLNSLIMDKLGTTHYDAVNISRKSRFYPAVENLSPTNRESSVRKCIAVSLLQKFADLDPILVPKLQPQMKYDYDPTAAGDLANNCQLIGFCPPGDIGKSLDCLGLLRPRYSGSLLLDVVYEHKESAIEANNELVFHLGDQLEQLFDPLTEYSPEQTEIIYKSPEGNTLVEKDDTIVSMICNEMLQVQTNFTLTLVEFLQKFLIPLRIEVANEEIAGLSIPKLNRLFPPTIDEVTRINCIFLDALKASHSYGSQELLKACSVTIPYFYKAYTRHDAATKDFSKQLKEFLAKFHDALPGREFYTQMKIDAIIKSPQETILKIKLIIDRLWSTKKWALGNAHLAEAHYLKICDIIDSFGADEKPLKSYNTRVFTPSGKLLTELARGWPTELQYNWLKRRVVGVFDVMDSNDNTQRNILVIFSDYIVILNVIDTSSYYDSYAGKKPLLSDVLMNSLINEVPLPPKVPELRVANYFYVNDVAASTFGTDMIRIDHLNSNNVTAVAAKIISSSLTGSEVVNLIAKAKILEKETAFHLFRYTDEDLQVFSTAHEVNAYAMERIRSRFSLFLNMNQNQKVLKDYNLVVAFFASLEPDGTVALTELTCDGREKHFTVELQNLVRTLVSEFTTLYSQFYSTARSPFLSELLEINSQLVKRVGHHFSEDAKLAPTLAEDNSPAGTFPLLISRPESLPITATLKSAKDDLSHEIKPSEERTQQSKKKRAEGKELDQKHQVIRKNSETLLLTSKQKRRSIIGRISGLFTKKKDLKSKKVISDSTRGARRITAAANVEGGTKGSNSSHTVVQRMSSIIHVPLSTNSIDEKASISTTETSVKRSRGFHEPHSLSDKVSSKDGTPLSASEKHLDDDRMSPSQNRRFYGVNQEERESKLFNQDLYGDAYMGAENEDQLMVAKSRSDNSSVQRMPSPSERLTRIAQPPSVKPGASELLKTSRASPNDRKDHEEFKSSREATDAGANINHEDVRRKDIFPEIKKLGIGSSQFVRSPSFTEFFENMRLVLDESDESSNWKTLPSEMSPKSKQNAIKDGAASHAFSRFVPFNRRATAAEASLSQFPQKSADVPPATTLEAPDYVGPSNFQVNEPLGIQSSASRIINVTESAPEPPSPSLKGKSGFKVVHHTSPKLISFNPNSTTTSPERKEWQPVERHGKNSIMATTPGDGCQNMSLDSFSNGEVADGSRRQANSQSSSSIDRKDGLGEARMALISYTPSEREQSPTGRNATTGQLLNDPDFSSFHMSFSGNDETFDSSRYDQPSTMGPRTILEQPPVDTAPIFYRLPAIERSTDTFFTCTDGTTGKGGFIQNAHKFSESEDLDDAMWISPSKLDMFDLSKQPESVFAQISLKTKRRYIEEKRRNPNPIDSPQEQALLPDSSYAYLRGLLVHTDDEDDAEDSEPTRLTFYK</sequence>
<dbReference type="InterPro" id="IPR035899">
    <property type="entry name" value="DBL_dom_sf"/>
</dbReference>
<dbReference type="EMBL" id="LN736362">
    <property type="protein sequence ID" value="CEP61729.1"/>
    <property type="molecule type" value="Genomic_DNA"/>
</dbReference>
<feature type="domain" description="DH" evidence="2">
    <location>
        <begin position="256"/>
        <end position="434"/>
    </location>
</feature>
<feature type="compositionally biased region" description="Basic and acidic residues" evidence="1">
    <location>
        <begin position="773"/>
        <end position="787"/>
    </location>
</feature>
<dbReference type="SUPFAM" id="SSF48065">
    <property type="entry name" value="DBL homology domain (DH-domain)"/>
    <property type="match status" value="1"/>
</dbReference>
<accession>A0A0C7MPB1</accession>
<dbReference type="InterPro" id="IPR000219">
    <property type="entry name" value="DH_dom"/>
</dbReference>
<feature type="region of interest" description="Disordered" evidence="1">
    <location>
        <begin position="981"/>
        <end position="1047"/>
    </location>
</feature>
<dbReference type="InterPro" id="IPR021895">
    <property type="entry name" value="Bud3_N"/>
</dbReference>
<feature type="compositionally biased region" description="Basic and acidic residues" evidence="1">
    <location>
        <begin position="908"/>
        <end position="921"/>
    </location>
</feature>
<dbReference type="GeneID" id="34685165"/>
<feature type="compositionally biased region" description="Basic and acidic residues" evidence="1">
    <location>
        <begin position="1024"/>
        <end position="1040"/>
    </location>
</feature>
<organism evidence="3 4">
    <name type="scientific">Lachancea lanzarotensis</name>
    <dbReference type="NCBI Taxonomy" id="1245769"/>
    <lineage>
        <taxon>Eukaryota</taxon>
        <taxon>Fungi</taxon>
        <taxon>Dikarya</taxon>
        <taxon>Ascomycota</taxon>
        <taxon>Saccharomycotina</taxon>
        <taxon>Saccharomycetes</taxon>
        <taxon>Saccharomycetales</taxon>
        <taxon>Saccharomycetaceae</taxon>
        <taxon>Lachancea</taxon>
    </lineage>
</organism>
<feature type="compositionally biased region" description="Polar residues" evidence="1">
    <location>
        <begin position="1249"/>
        <end position="1258"/>
    </location>
</feature>
<dbReference type="GO" id="GO:0007120">
    <property type="term" value="P:axial cellular bud site selection"/>
    <property type="evidence" value="ECO:0007669"/>
    <property type="project" value="EnsemblFungi"/>
</dbReference>
<feature type="compositionally biased region" description="Basic and acidic residues" evidence="1">
    <location>
        <begin position="930"/>
        <end position="939"/>
    </location>
</feature>
<evidence type="ECO:0000259" key="2">
    <source>
        <dbReference type="SMART" id="SM00325"/>
    </source>
</evidence>
<dbReference type="Proteomes" id="UP000054304">
    <property type="component" value="Unassembled WGS sequence"/>
</dbReference>
<dbReference type="GO" id="GO:0000755">
    <property type="term" value="P:cytogamy"/>
    <property type="evidence" value="ECO:0007669"/>
    <property type="project" value="EnsemblFungi"/>
</dbReference>
<dbReference type="InterPro" id="IPR057454">
    <property type="entry name" value="Bud3_C"/>
</dbReference>
<feature type="region of interest" description="Disordered" evidence="1">
    <location>
        <begin position="892"/>
        <end position="954"/>
    </location>
</feature>
<feature type="region of interest" description="Disordered" evidence="1">
    <location>
        <begin position="773"/>
        <end position="802"/>
    </location>
</feature>
<dbReference type="OrthoDB" id="4066896at2759"/>
<evidence type="ECO:0000313" key="3">
    <source>
        <dbReference type="EMBL" id="CEP61729.1"/>
    </source>
</evidence>
<feature type="compositionally biased region" description="Basic and acidic residues" evidence="1">
    <location>
        <begin position="1223"/>
        <end position="1235"/>
    </location>
</feature>
<dbReference type="Pfam" id="PF25351">
    <property type="entry name" value="PH_BUD3_C"/>
    <property type="match status" value="1"/>
</dbReference>
<feature type="compositionally biased region" description="Polar residues" evidence="1">
    <location>
        <begin position="892"/>
        <end position="901"/>
    </location>
</feature>
<evidence type="ECO:0000313" key="4">
    <source>
        <dbReference type="Proteomes" id="UP000054304"/>
    </source>
</evidence>
<dbReference type="RefSeq" id="XP_022627961.1">
    <property type="nucleotide sequence ID" value="XM_022773492.1"/>
</dbReference>
<feature type="region of interest" description="Disordered" evidence="1">
    <location>
        <begin position="1210"/>
        <end position="1313"/>
    </location>
</feature>
<dbReference type="GO" id="GO:0005085">
    <property type="term" value="F:guanyl-nucleotide exchange factor activity"/>
    <property type="evidence" value="ECO:0007669"/>
    <property type="project" value="EnsemblFungi"/>
</dbReference>
<gene>
    <name evidence="3" type="ORF">LALA0_S03e09560g</name>
</gene>
<dbReference type="SMART" id="SM00325">
    <property type="entry name" value="RhoGEF"/>
    <property type="match status" value="1"/>
</dbReference>
<keyword evidence="4" id="KW-1185">Reference proteome</keyword>
<name>A0A0C7MPB1_9SACH</name>